<name>D7G260_ECTSI</name>
<dbReference type="EMBL" id="FN649731">
    <property type="protein sequence ID" value="CBJ33363.1"/>
    <property type="molecule type" value="Genomic_DNA"/>
</dbReference>
<gene>
    <name evidence="3" type="ORF">Esi_0466_0007</name>
</gene>
<sequence length="368" mass="38657">MVITKRTRPPTAFGRAAAAIFVAGASTARVALGATLDISSPASTSSYHAGDAVPVEWIYEGTGENFAIHLLKGDEEVADLCFAEENGVCFDLTQEQTVILPDTDLESGSDYTVRVRDQSSDLEDTSETFTIIGTSTSNVEITSPDGYTTLNAGGDLSVSWLYVGENTEFDIYLRQDGERVSNNLCADQEGGSCTATIPVASATITLPEEIENGADYRLLVVDKVNDDAWGLSVELPVGVAAASVDTGSDSSAATKLALVIGLSAGGVCLLAVLLAGFRTKNKNRRREEKLATLDMLNKRRPAPSVSLAVEGMAEPDSPDQTSGGVSGWLGRFMPQRLKSKSGGVGSDSGDSGAITPNEDRGRPGNHIV</sequence>
<reference evidence="3 4" key="1">
    <citation type="journal article" date="2010" name="Nature">
        <title>The Ectocarpus genome and the independent evolution of multicellularity in brown algae.</title>
        <authorList>
            <person name="Cock J.M."/>
            <person name="Sterck L."/>
            <person name="Rouze P."/>
            <person name="Scornet D."/>
            <person name="Allen A.E."/>
            <person name="Amoutzias G."/>
            <person name="Anthouard V."/>
            <person name="Artiguenave F."/>
            <person name="Aury J.M."/>
            <person name="Badger J.H."/>
            <person name="Beszteri B."/>
            <person name="Billiau K."/>
            <person name="Bonnet E."/>
            <person name="Bothwell J.H."/>
            <person name="Bowler C."/>
            <person name="Boyen C."/>
            <person name="Brownlee C."/>
            <person name="Carrano C.J."/>
            <person name="Charrier B."/>
            <person name="Cho G.Y."/>
            <person name="Coelho S.M."/>
            <person name="Collen J."/>
            <person name="Corre E."/>
            <person name="Da Silva C."/>
            <person name="Delage L."/>
            <person name="Delaroque N."/>
            <person name="Dittami S.M."/>
            <person name="Doulbeau S."/>
            <person name="Elias M."/>
            <person name="Farnham G."/>
            <person name="Gachon C.M."/>
            <person name="Gschloessl B."/>
            <person name="Heesch S."/>
            <person name="Jabbari K."/>
            <person name="Jubin C."/>
            <person name="Kawai H."/>
            <person name="Kimura K."/>
            <person name="Kloareg B."/>
            <person name="Kupper F.C."/>
            <person name="Lang D."/>
            <person name="Le Bail A."/>
            <person name="Leblanc C."/>
            <person name="Lerouge P."/>
            <person name="Lohr M."/>
            <person name="Lopez P.J."/>
            <person name="Martens C."/>
            <person name="Maumus F."/>
            <person name="Michel G."/>
            <person name="Miranda-Saavedra D."/>
            <person name="Morales J."/>
            <person name="Moreau H."/>
            <person name="Motomura T."/>
            <person name="Nagasato C."/>
            <person name="Napoli C.A."/>
            <person name="Nelson D.R."/>
            <person name="Nyvall-Collen P."/>
            <person name="Peters A.F."/>
            <person name="Pommier C."/>
            <person name="Potin P."/>
            <person name="Poulain J."/>
            <person name="Quesneville H."/>
            <person name="Read B."/>
            <person name="Rensing S.A."/>
            <person name="Ritter A."/>
            <person name="Rousvoal S."/>
            <person name="Samanta M."/>
            <person name="Samson G."/>
            <person name="Schroeder D.C."/>
            <person name="Segurens B."/>
            <person name="Strittmatter M."/>
            <person name="Tonon T."/>
            <person name="Tregear J.W."/>
            <person name="Valentin K."/>
            <person name="von Dassow P."/>
            <person name="Yamagishi T."/>
            <person name="Van de Peer Y."/>
            <person name="Wincker P."/>
        </authorList>
    </citation>
    <scope>NUCLEOTIDE SEQUENCE [LARGE SCALE GENOMIC DNA]</scope>
    <source>
        <strain evidence="4">Ec32 / CCAP1310/4</strain>
    </source>
</reference>
<feature type="transmembrane region" description="Helical" evidence="2">
    <location>
        <begin position="256"/>
        <end position="277"/>
    </location>
</feature>
<evidence type="ECO:0000313" key="3">
    <source>
        <dbReference type="EMBL" id="CBJ33363.1"/>
    </source>
</evidence>
<protein>
    <submittedName>
        <fullName evidence="3">Uncharacterized protein</fullName>
    </submittedName>
</protein>
<proteinExistence type="predicted"/>
<feature type="region of interest" description="Disordered" evidence="1">
    <location>
        <begin position="311"/>
        <end position="330"/>
    </location>
</feature>
<keyword evidence="2" id="KW-0812">Transmembrane</keyword>
<keyword evidence="4" id="KW-1185">Reference proteome</keyword>
<dbReference type="InParanoid" id="D7G260"/>
<keyword evidence="2" id="KW-0472">Membrane</keyword>
<feature type="region of interest" description="Disordered" evidence="1">
    <location>
        <begin position="336"/>
        <end position="368"/>
    </location>
</feature>
<evidence type="ECO:0000313" key="4">
    <source>
        <dbReference type="Proteomes" id="UP000002630"/>
    </source>
</evidence>
<keyword evidence="2" id="KW-1133">Transmembrane helix</keyword>
<dbReference type="AlphaFoldDB" id="D7G260"/>
<evidence type="ECO:0000256" key="2">
    <source>
        <dbReference type="SAM" id="Phobius"/>
    </source>
</evidence>
<dbReference type="EMBL" id="FN648670">
    <property type="protein sequence ID" value="CBJ33363.1"/>
    <property type="molecule type" value="Genomic_DNA"/>
</dbReference>
<organism evidence="3 4">
    <name type="scientific">Ectocarpus siliculosus</name>
    <name type="common">Brown alga</name>
    <name type="synonym">Conferva siliculosa</name>
    <dbReference type="NCBI Taxonomy" id="2880"/>
    <lineage>
        <taxon>Eukaryota</taxon>
        <taxon>Sar</taxon>
        <taxon>Stramenopiles</taxon>
        <taxon>Ochrophyta</taxon>
        <taxon>PX clade</taxon>
        <taxon>Phaeophyceae</taxon>
        <taxon>Ectocarpales</taxon>
        <taxon>Ectocarpaceae</taxon>
        <taxon>Ectocarpus</taxon>
    </lineage>
</organism>
<dbReference type="Proteomes" id="UP000002630">
    <property type="component" value="Linkage Group LG06"/>
</dbReference>
<dbReference type="OrthoDB" id="10351479at2759"/>
<accession>D7G260</accession>
<evidence type="ECO:0000256" key="1">
    <source>
        <dbReference type="SAM" id="MobiDB-lite"/>
    </source>
</evidence>